<keyword evidence="3" id="KW-1185">Reference proteome</keyword>
<name>A0ABT3HDH7_9HYPH</name>
<feature type="domain" description="Phospholipid/glycerol acyltransferase" evidence="1">
    <location>
        <begin position="80"/>
        <end position="203"/>
    </location>
</feature>
<accession>A0ABT3HDH7</accession>
<evidence type="ECO:0000313" key="2">
    <source>
        <dbReference type="EMBL" id="MCW2308462.1"/>
    </source>
</evidence>
<dbReference type="CDD" id="cd07986">
    <property type="entry name" value="LPLAT_ACT14924-like"/>
    <property type="match status" value="1"/>
</dbReference>
<evidence type="ECO:0000259" key="1">
    <source>
        <dbReference type="SMART" id="SM00563"/>
    </source>
</evidence>
<dbReference type="Proteomes" id="UP001209755">
    <property type="component" value="Unassembled WGS sequence"/>
</dbReference>
<dbReference type="SUPFAM" id="SSF69593">
    <property type="entry name" value="Glycerol-3-phosphate (1)-acyltransferase"/>
    <property type="match status" value="1"/>
</dbReference>
<dbReference type="Pfam" id="PF19576">
    <property type="entry name" value="Acyltransf_2"/>
    <property type="match status" value="1"/>
</dbReference>
<gene>
    <name evidence="2" type="ORF">M2319_002804</name>
</gene>
<comment type="caution">
    <text evidence="2">The sequence shown here is derived from an EMBL/GenBank/DDBJ whole genome shotgun (WGS) entry which is preliminary data.</text>
</comment>
<proteinExistence type="predicted"/>
<dbReference type="EMBL" id="JAOQNS010000007">
    <property type="protein sequence ID" value="MCW2308462.1"/>
    <property type="molecule type" value="Genomic_DNA"/>
</dbReference>
<dbReference type="InterPro" id="IPR002123">
    <property type="entry name" value="Plipid/glycerol_acylTrfase"/>
</dbReference>
<evidence type="ECO:0000313" key="3">
    <source>
        <dbReference type="Proteomes" id="UP001209755"/>
    </source>
</evidence>
<dbReference type="SMART" id="SM00563">
    <property type="entry name" value="PlsC"/>
    <property type="match status" value="1"/>
</dbReference>
<sequence>MKFKELSYASPSDPRLKRGVIHAVEGLSGRGRLAALYETWRRDIVGTSSRVMGDLLQLIGVELEISGAPWPPQDLPASPLVIVANHPFGIGDGIAVLSLAEQLGRPFRVLIHNDLLKVPEIRPYSLPIDFSETREAMLLNLATRKEALRLLKEGVTIVIFPAGGVATARSPFGRAVELPWKTFTARMILDARAAVLPVYFEGQNSRLFHLVSRISQTLRLSLLVREFKRFIGSRLPVRVGEVIDHAELSHLKNRQELMERLHDEVHALGRNELQPRPRFDFVRAA</sequence>
<dbReference type="RefSeq" id="WP_264602079.1">
    <property type="nucleotide sequence ID" value="NZ_JAOQNS010000007.1"/>
</dbReference>
<protein>
    <submittedName>
        <fullName evidence="2">Hemolysin</fullName>
    </submittedName>
</protein>
<dbReference type="InterPro" id="IPR045746">
    <property type="entry name" value="ACT14924-like_Acyltransf_dom"/>
</dbReference>
<reference evidence="3" key="1">
    <citation type="submission" date="2023-07" db="EMBL/GenBank/DDBJ databases">
        <title>Genome sequencing of Purple Non-Sulfur Bacteria from various extreme environments.</title>
        <authorList>
            <person name="Mayer M."/>
        </authorList>
    </citation>
    <scope>NUCLEOTIDE SEQUENCE [LARGE SCALE GENOMIC DNA]</scope>
    <source>
        <strain evidence="3">DSM 17935</strain>
    </source>
</reference>
<organism evidence="2 3">
    <name type="scientific">Rhodobium gokarnense</name>
    <dbReference type="NCBI Taxonomy" id="364296"/>
    <lineage>
        <taxon>Bacteria</taxon>
        <taxon>Pseudomonadati</taxon>
        <taxon>Pseudomonadota</taxon>
        <taxon>Alphaproteobacteria</taxon>
        <taxon>Hyphomicrobiales</taxon>
        <taxon>Rhodobiaceae</taxon>
        <taxon>Rhodobium</taxon>
    </lineage>
</organism>